<feature type="compositionally biased region" description="Basic residues" evidence="1">
    <location>
        <begin position="336"/>
        <end position="345"/>
    </location>
</feature>
<feature type="region of interest" description="Disordered" evidence="1">
    <location>
        <begin position="237"/>
        <end position="256"/>
    </location>
</feature>
<sequence>MASSSSSKYKHTVVPAALHHELSEYTNLLRVLRTNHIQDLSQHLLPTSPNTPKSPSNTTLPDPFGDSAIDENVKAKKQAELWTRWPLLSEDAPVPEWGFDDEIKSIALRALRDMRMPTSSSTNDLDPTNLKLDLDVEDELTLSLDAQLEPMLPYLVQSAYEALGGMLDEIAFQRPKTVRSMVNRFRPVRWQNVVEVARDRPLGFVDPAAVDGVEDQLSAIFRVESGGEVADEHTFVRHRRERDASPSEGTFAHRRKKTKVSYDPLCFMRLPRALPRKQPPVSLPNAAPVDPEEEEDDDDDDDDSEPTRPVTRSQGHLGRQKLARPEHSYMSQMRIKPARRSRAKR</sequence>
<keyword evidence="3" id="KW-1185">Reference proteome</keyword>
<reference evidence="2 3" key="1">
    <citation type="journal article" date="2019" name="Nat. Ecol. Evol.">
        <title>Megaphylogeny resolves global patterns of mushroom evolution.</title>
        <authorList>
            <person name="Varga T."/>
            <person name="Krizsan K."/>
            <person name="Foldi C."/>
            <person name="Dima B."/>
            <person name="Sanchez-Garcia M."/>
            <person name="Sanchez-Ramirez S."/>
            <person name="Szollosi G.J."/>
            <person name="Szarkandi J.G."/>
            <person name="Papp V."/>
            <person name="Albert L."/>
            <person name="Andreopoulos W."/>
            <person name="Angelini C."/>
            <person name="Antonin V."/>
            <person name="Barry K.W."/>
            <person name="Bougher N.L."/>
            <person name="Buchanan P."/>
            <person name="Buyck B."/>
            <person name="Bense V."/>
            <person name="Catcheside P."/>
            <person name="Chovatia M."/>
            <person name="Cooper J."/>
            <person name="Damon W."/>
            <person name="Desjardin D."/>
            <person name="Finy P."/>
            <person name="Geml J."/>
            <person name="Haridas S."/>
            <person name="Hughes K."/>
            <person name="Justo A."/>
            <person name="Karasinski D."/>
            <person name="Kautmanova I."/>
            <person name="Kiss B."/>
            <person name="Kocsube S."/>
            <person name="Kotiranta H."/>
            <person name="LaButti K.M."/>
            <person name="Lechner B.E."/>
            <person name="Liimatainen K."/>
            <person name="Lipzen A."/>
            <person name="Lukacs Z."/>
            <person name="Mihaltcheva S."/>
            <person name="Morgado L.N."/>
            <person name="Niskanen T."/>
            <person name="Noordeloos M.E."/>
            <person name="Ohm R.A."/>
            <person name="Ortiz-Santana B."/>
            <person name="Ovrebo C."/>
            <person name="Racz N."/>
            <person name="Riley R."/>
            <person name="Savchenko A."/>
            <person name="Shiryaev A."/>
            <person name="Soop K."/>
            <person name="Spirin V."/>
            <person name="Szebenyi C."/>
            <person name="Tomsovsky M."/>
            <person name="Tulloss R.E."/>
            <person name="Uehling J."/>
            <person name="Grigoriev I.V."/>
            <person name="Vagvolgyi C."/>
            <person name="Papp T."/>
            <person name="Martin F.M."/>
            <person name="Miettinen O."/>
            <person name="Hibbett D.S."/>
            <person name="Nagy L.G."/>
        </authorList>
    </citation>
    <scope>NUCLEOTIDE SEQUENCE [LARGE SCALE GENOMIC DNA]</scope>
    <source>
        <strain evidence="2 3">CBS 309.79</strain>
    </source>
</reference>
<evidence type="ECO:0000313" key="2">
    <source>
        <dbReference type="EMBL" id="TFL03764.1"/>
    </source>
</evidence>
<accession>A0A5C3QZE7</accession>
<evidence type="ECO:0000313" key="3">
    <source>
        <dbReference type="Proteomes" id="UP000305067"/>
    </source>
</evidence>
<dbReference type="AlphaFoldDB" id="A0A5C3QZE7"/>
<feature type="compositionally biased region" description="Low complexity" evidence="1">
    <location>
        <begin position="44"/>
        <end position="61"/>
    </location>
</feature>
<dbReference type="OrthoDB" id="3260379at2759"/>
<dbReference type="EMBL" id="ML178819">
    <property type="protein sequence ID" value="TFL03764.1"/>
    <property type="molecule type" value="Genomic_DNA"/>
</dbReference>
<feature type="region of interest" description="Disordered" evidence="1">
    <location>
        <begin position="43"/>
        <end position="66"/>
    </location>
</feature>
<name>A0A5C3QZE7_9AGAR</name>
<gene>
    <name evidence="2" type="ORF">BDV98DRAFT_602288</name>
</gene>
<protein>
    <submittedName>
        <fullName evidence="2">Uncharacterized protein</fullName>
    </submittedName>
</protein>
<feature type="compositionally biased region" description="Acidic residues" evidence="1">
    <location>
        <begin position="290"/>
        <end position="304"/>
    </location>
</feature>
<evidence type="ECO:0000256" key="1">
    <source>
        <dbReference type="SAM" id="MobiDB-lite"/>
    </source>
</evidence>
<organism evidence="2 3">
    <name type="scientific">Pterulicium gracile</name>
    <dbReference type="NCBI Taxonomy" id="1884261"/>
    <lineage>
        <taxon>Eukaryota</taxon>
        <taxon>Fungi</taxon>
        <taxon>Dikarya</taxon>
        <taxon>Basidiomycota</taxon>
        <taxon>Agaricomycotina</taxon>
        <taxon>Agaricomycetes</taxon>
        <taxon>Agaricomycetidae</taxon>
        <taxon>Agaricales</taxon>
        <taxon>Pleurotineae</taxon>
        <taxon>Pterulaceae</taxon>
        <taxon>Pterulicium</taxon>
    </lineage>
</organism>
<feature type="region of interest" description="Disordered" evidence="1">
    <location>
        <begin position="273"/>
        <end position="345"/>
    </location>
</feature>
<dbReference type="Proteomes" id="UP000305067">
    <property type="component" value="Unassembled WGS sequence"/>
</dbReference>
<proteinExistence type="predicted"/>